<dbReference type="PANTHER" id="PTHR47331">
    <property type="entry name" value="PHD-TYPE DOMAIN-CONTAINING PROTEIN"/>
    <property type="match status" value="1"/>
</dbReference>
<reference evidence="3 4" key="1">
    <citation type="submission" date="2025-04" db="UniProtKB">
        <authorList>
            <consortium name="RefSeq"/>
        </authorList>
    </citation>
    <scope>IDENTIFICATION</scope>
    <source>
        <strain evidence="3 4">Wakin</strain>
        <tissue evidence="3 4">Muscle</tissue>
    </source>
</reference>
<feature type="region of interest" description="Disordered" evidence="1">
    <location>
        <begin position="1"/>
        <end position="48"/>
    </location>
</feature>
<evidence type="ECO:0000313" key="3">
    <source>
        <dbReference type="RefSeq" id="XP_026059785.1"/>
    </source>
</evidence>
<protein>
    <submittedName>
        <fullName evidence="3 4">Uncharacterized protein LOC113044223</fullName>
    </submittedName>
</protein>
<feature type="region of interest" description="Disordered" evidence="1">
    <location>
        <begin position="103"/>
        <end position="122"/>
    </location>
</feature>
<evidence type="ECO:0000313" key="4">
    <source>
        <dbReference type="RefSeq" id="XP_026059786.1"/>
    </source>
</evidence>
<dbReference type="KEGG" id="caua:113044223"/>
<dbReference type="InterPro" id="IPR043502">
    <property type="entry name" value="DNA/RNA_pol_sf"/>
</dbReference>
<organism evidence="2 4">
    <name type="scientific">Carassius auratus</name>
    <name type="common">Goldfish</name>
    <dbReference type="NCBI Taxonomy" id="7957"/>
    <lineage>
        <taxon>Eukaryota</taxon>
        <taxon>Metazoa</taxon>
        <taxon>Chordata</taxon>
        <taxon>Craniata</taxon>
        <taxon>Vertebrata</taxon>
        <taxon>Euteleostomi</taxon>
        <taxon>Actinopterygii</taxon>
        <taxon>Neopterygii</taxon>
        <taxon>Teleostei</taxon>
        <taxon>Ostariophysi</taxon>
        <taxon>Cypriniformes</taxon>
        <taxon>Cyprinidae</taxon>
        <taxon>Cyprininae</taxon>
        <taxon>Carassius</taxon>
    </lineage>
</organism>
<dbReference type="Proteomes" id="UP000515129">
    <property type="component" value="Chromosome 26"/>
</dbReference>
<dbReference type="SUPFAM" id="SSF56672">
    <property type="entry name" value="DNA/RNA polymerases"/>
    <property type="match status" value="1"/>
</dbReference>
<dbReference type="GeneID" id="113044223"/>
<dbReference type="RefSeq" id="XP_026059785.1">
    <property type="nucleotide sequence ID" value="XM_026204000.1"/>
</dbReference>
<name>A0A6P6JJ87_CARAU</name>
<evidence type="ECO:0000256" key="1">
    <source>
        <dbReference type="SAM" id="MobiDB-lite"/>
    </source>
</evidence>
<dbReference type="OrthoDB" id="10068969at2759"/>
<dbReference type="PANTHER" id="PTHR47331:SF6">
    <property type="entry name" value="DOUBLECORTIN DOMAIN-CONTAINING PROTEIN"/>
    <property type="match status" value="1"/>
</dbReference>
<dbReference type="Pfam" id="PF05380">
    <property type="entry name" value="Peptidase_A17"/>
    <property type="match status" value="1"/>
</dbReference>
<accession>A0A6P6JJ87</accession>
<proteinExistence type="predicted"/>
<feature type="compositionally biased region" description="Low complexity" evidence="1">
    <location>
        <begin position="21"/>
        <end position="46"/>
    </location>
</feature>
<keyword evidence="2" id="KW-1185">Reference proteome</keyword>
<dbReference type="RefSeq" id="XP_026059786.1">
    <property type="nucleotide sequence ID" value="XM_026204001.1"/>
</dbReference>
<dbReference type="InterPro" id="IPR008042">
    <property type="entry name" value="Retrotrans_Pao"/>
</dbReference>
<gene>
    <name evidence="3 4" type="primary">LOC113044223</name>
</gene>
<dbReference type="CDD" id="cd01644">
    <property type="entry name" value="RT_pepA17"/>
    <property type="match status" value="1"/>
</dbReference>
<feature type="region of interest" description="Disordered" evidence="1">
    <location>
        <begin position="552"/>
        <end position="583"/>
    </location>
</feature>
<sequence length="1324" mass="148791">MAERYPKDTTLGKIQSKSNRASDTSSKSSIRTSRSSRSSDGVAAARARAKAEAARARVTFSEREIAIKVDSARLQANLEALHLEKEAAAASAEADILEAAAEFEDEEPYERKSHSSSAQSTKKRVCDYVRDQATYLSEQADLTADQSHDCKSEPDQVMDQNQFTSQTEPNIVHVNDDQYVVLDACSTSPSLRVPKLQQVKLPRNMKKESIEIPVSNKWQQQAKCSGVSRSLPQHSETSGMMDLVKYLARRELVSSGLTRFDDHPESYRAWRSSFINTIKDLGLTASEELDLLSKWLGKESSEYVRRLRAVHIGNPDTALKMVWNRLDECYSSPEVIESALFKKLDSFPRISGKDNLKLRELGDLLMELLSAKDDGYLPGLAYLDTARGIRPIVEKLPYTLQEKWISQGSKFKEEFGVTYPPFSFFTQFICNHAKTRNDPSFAFSSSCRPQYEGLTVNRSNFKTPVLVHKTEISHSAFQDKMPSKDDPAKYCPIHNKPHPLRKCRGFRLKTIDERKAYLKDQGICFRCCSSSSHFARDCKVILKCDECNSDSHNSALHPGPPSWTPKIRSPPLQHGGEDAGENPTTQEVSSLCTEVCHGLSTKSCSKICLVKVFPVGHPENAVKMYAILDDQSNRSLARSRFFDIFNINNKATPYSLKTCAGLIECLGRKANGYQIEAANGGISLALPTLIECDEIPNNRDEIPTPEAALHQLHLKHIASEIPALDSEAHILLLLGRDILRVHKVRKQINGPNNTPFGQKLDLGWVLVGEVCLGDVHKPSVSSFKTNILENGRPSLFIPCTSHVHIKEKITSNLIALHTAHDFEAHCNMNEDNLGQTLFKRSENDNKPALSVEDEVFLKIMEKDVFQDNSNSWVAPLPFRSPRPVLSNNRDQALSRLSSLRRTLERKPDMKEQFVTFMQKLFNSDHAELAAPLPKGNECWYLPLFGVYHPKKPDQIRVVFDSSAQHEGNSLNNVLLTGPDLNNSLIGVLMRFRKECVAVMADIQQMFHCFVVREDHRDYLRFLWYRDNDLNKDIVEYKMKVHVFGNSPSPAVAIYCLRRAAEKGAPRYGPDTRYFVERGFYVDDALISLPTEEEAIDLLKRTQASLSESNLRLHKIVSNSLQVLKAFPTEDHAKDIKDLDLSGTTMPTQRSLGLNWETATDTFTFKVSVNDKPFTRRGVLSIINSLFDPLGLVAPVTIQGRFLLRELSIEGTDWDESLPQEKHGEWESWRHSLKDLQHLHIPRPYTPNSHSKAIHKEICVFSDASTKAIGAVAYLRAVDGDGQISIGFILGKAKLTPKKPAYHTPIRALCCSLSSGGSRTHCSRD</sequence>
<evidence type="ECO:0000313" key="2">
    <source>
        <dbReference type="Proteomes" id="UP000515129"/>
    </source>
</evidence>